<dbReference type="SUPFAM" id="SSF56808">
    <property type="entry name" value="Ribosomal protein L1"/>
    <property type="match status" value="1"/>
</dbReference>
<accession>A0A835DS70</accession>
<protein>
    <recommendedName>
        <fullName evidence="4">Ribosomal protein L1</fullName>
    </recommendedName>
</protein>
<keyword evidence="3" id="KW-1185">Reference proteome</keyword>
<comment type="caution">
    <text evidence="2">The sequence shown here is derived from an EMBL/GenBank/DDBJ whole genome shotgun (WGS) entry which is preliminary data.</text>
</comment>
<feature type="compositionally biased region" description="Basic and acidic residues" evidence="1">
    <location>
        <begin position="280"/>
        <end position="290"/>
    </location>
</feature>
<reference evidence="2 3" key="1">
    <citation type="submission" date="2020-04" db="EMBL/GenBank/DDBJ databases">
        <title>Plant Genome Project.</title>
        <authorList>
            <person name="Zhang R.-G."/>
        </authorList>
    </citation>
    <scope>NUCLEOTIDE SEQUENCE [LARGE SCALE GENOMIC DNA]</scope>
    <source>
        <strain evidence="2">YNK0</strain>
        <tissue evidence="2">Leaf</tissue>
    </source>
</reference>
<evidence type="ECO:0000313" key="3">
    <source>
        <dbReference type="Proteomes" id="UP000655225"/>
    </source>
</evidence>
<dbReference type="InterPro" id="IPR016095">
    <property type="entry name" value="Ribosomal_uL1_3-a/b-sand"/>
</dbReference>
<gene>
    <name evidence="2" type="ORF">HHK36_001620</name>
</gene>
<dbReference type="FunFam" id="3.40.50.790:FF:000012">
    <property type="entry name" value="Ribosomal protein L1p/L10e family"/>
    <property type="match status" value="1"/>
</dbReference>
<name>A0A835DS70_TETSI</name>
<evidence type="ECO:0008006" key="4">
    <source>
        <dbReference type="Google" id="ProtNLM"/>
    </source>
</evidence>
<feature type="region of interest" description="Disordered" evidence="1">
    <location>
        <begin position="1"/>
        <end position="21"/>
    </location>
</feature>
<dbReference type="PANTHER" id="PTHR23105">
    <property type="entry name" value="RIBOSOMAL PROTEIN L7AE FAMILY MEMBER"/>
    <property type="match status" value="1"/>
</dbReference>
<dbReference type="CDD" id="cd00403">
    <property type="entry name" value="Ribosomal_L1"/>
    <property type="match status" value="1"/>
</dbReference>
<proteinExistence type="predicted"/>
<dbReference type="AlphaFoldDB" id="A0A835DS70"/>
<dbReference type="Pfam" id="PF00687">
    <property type="entry name" value="Ribosomal_L1"/>
    <property type="match status" value="1"/>
</dbReference>
<feature type="compositionally biased region" description="Low complexity" evidence="1">
    <location>
        <begin position="1"/>
        <end position="20"/>
    </location>
</feature>
<dbReference type="AntiFam" id="ANF00062">
    <property type="entry name" value="Shadow ORF (opposite ABC transporter protein)"/>
</dbReference>
<dbReference type="InterPro" id="IPR050257">
    <property type="entry name" value="eL8/uL1-like"/>
</dbReference>
<dbReference type="Proteomes" id="UP000655225">
    <property type="component" value="Unassembled WGS sequence"/>
</dbReference>
<dbReference type="EMBL" id="JABCRI010000001">
    <property type="protein sequence ID" value="KAF8413628.1"/>
    <property type="molecule type" value="Genomic_DNA"/>
</dbReference>
<sequence>MGLSNASASPPSSVASRVSPETVGKAVDALLKWRNSKSKQQKPQLLEQDDLLYLILTLKKIPPKGRTNPFKIPLPNPLHSSDEELCLIIDDRSKSSLTSEAAKKKIKSENIPISKVLKLSKLKSDYRPFEAKRKLCDSFDLFFADKRIIPLLPRLLGKQFFKKKKIPIPVDLTHKNWKQQTENSCGSALLYLRTGTCCVLKVGRVSLGRDEIVANVVAAIDGVAEIVPKKWANVRSLHLKMSESLALPVYQSVPDMGLKIEGIKSKEENIEEELGKVVENEGNERVEEKLRKKKGSNKGRIHEVRYMDSNLDGLLDEDEMGSGKGVDDGETSENDELGSDDSKRSQKNDLGSAELAAKERKKANRMKKEHVLKELNGEKRQKKSAKVKNGAAVKQKKGLSLASGEIIDDLPISVVRFTIIVMYVVRHTPILLPDSSALTTSSRRRIFGSFNFALAMAIHCFCPPDKCTPPFPKVT</sequence>
<dbReference type="InterPro" id="IPR023674">
    <property type="entry name" value="Ribosomal_uL1-like"/>
</dbReference>
<dbReference type="OMA" id="DGNIGEM"/>
<dbReference type="Gene3D" id="3.40.50.790">
    <property type="match status" value="1"/>
</dbReference>
<dbReference type="InterPro" id="IPR028364">
    <property type="entry name" value="Ribosomal_uL1/biogenesis"/>
</dbReference>
<organism evidence="2 3">
    <name type="scientific">Tetracentron sinense</name>
    <name type="common">Spur-leaf</name>
    <dbReference type="NCBI Taxonomy" id="13715"/>
    <lineage>
        <taxon>Eukaryota</taxon>
        <taxon>Viridiplantae</taxon>
        <taxon>Streptophyta</taxon>
        <taxon>Embryophyta</taxon>
        <taxon>Tracheophyta</taxon>
        <taxon>Spermatophyta</taxon>
        <taxon>Magnoliopsida</taxon>
        <taxon>Trochodendrales</taxon>
        <taxon>Trochodendraceae</taxon>
        <taxon>Tetracentron</taxon>
    </lineage>
</organism>
<evidence type="ECO:0000313" key="2">
    <source>
        <dbReference type="EMBL" id="KAF8413628.1"/>
    </source>
</evidence>
<feature type="region of interest" description="Disordered" evidence="1">
    <location>
        <begin position="280"/>
        <end position="353"/>
    </location>
</feature>
<evidence type="ECO:0000256" key="1">
    <source>
        <dbReference type="SAM" id="MobiDB-lite"/>
    </source>
</evidence>
<dbReference type="OrthoDB" id="10251727at2759"/>
<dbReference type="GO" id="GO:0003723">
    <property type="term" value="F:RNA binding"/>
    <property type="evidence" value="ECO:0007669"/>
    <property type="project" value="InterPro"/>
</dbReference>
<feature type="compositionally biased region" description="Acidic residues" evidence="1">
    <location>
        <begin position="328"/>
        <end position="339"/>
    </location>
</feature>